<evidence type="ECO:0000256" key="10">
    <source>
        <dbReference type="SAM" id="Phobius"/>
    </source>
</evidence>
<dbReference type="GO" id="GO:0006813">
    <property type="term" value="P:potassium ion transport"/>
    <property type="evidence" value="ECO:0007669"/>
    <property type="project" value="UniProtKB-KW"/>
</dbReference>
<dbReference type="Pfam" id="PF23259">
    <property type="entry name" value="CHX17_C"/>
    <property type="match status" value="1"/>
</dbReference>
<organism evidence="13 14">
    <name type="scientific">Acer yangbiense</name>
    <dbReference type="NCBI Taxonomy" id="1000413"/>
    <lineage>
        <taxon>Eukaryota</taxon>
        <taxon>Viridiplantae</taxon>
        <taxon>Streptophyta</taxon>
        <taxon>Embryophyta</taxon>
        <taxon>Tracheophyta</taxon>
        <taxon>Spermatophyta</taxon>
        <taxon>Magnoliopsida</taxon>
        <taxon>eudicotyledons</taxon>
        <taxon>Gunneridae</taxon>
        <taxon>Pentapetalae</taxon>
        <taxon>rosids</taxon>
        <taxon>malvids</taxon>
        <taxon>Sapindales</taxon>
        <taxon>Sapindaceae</taxon>
        <taxon>Hippocastanoideae</taxon>
        <taxon>Acereae</taxon>
        <taxon>Acer</taxon>
    </lineage>
</organism>
<name>A0A5C7HQ68_9ROSI</name>
<keyword evidence="4 10" id="KW-0812">Transmembrane</keyword>
<dbReference type="InterPro" id="IPR057290">
    <property type="entry name" value="CHX17_C"/>
</dbReference>
<keyword evidence="2" id="KW-0813">Transport</keyword>
<dbReference type="GO" id="GO:0012505">
    <property type="term" value="C:endomembrane system"/>
    <property type="evidence" value="ECO:0007669"/>
    <property type="project" value="TreeGrafter"/>
</dbReference>
<feature type="domain" description="Cation/H(+) antiporter C-terminal" evidence="12">
    <location>
        <begin position="628"/>
        <end position="771"/>
    </location>
</feature>
<feature type="transmembrane region" description="Helical" evidence="10">
    <location>
        <begin position="105"/>
        <end position="125"/>
    </location>
</feature>
<evidence type="ECO:0000256" key="5">
    <source>
        <dbReference type="ARBA" id="ARBA00022958"/>
    </source>
</evidence>
<keyword evidence="14" id="KW-1185">Reference proteome</keyword>
<evidence type="ECO:0000256" key="1">
    <source>
        <dbReference type="ARBA" id="ARBA00004141"/>
    </source>
</evidence>
<reference evidence="14" key="1">
    <citation type="journal article" date="2019" name="Gigascience">
        <title>De novo genome assembly of the endangered Acer yangbiense, a plant species with extremely small populations endemic to Yunnan Province, China.</title>
        <authorList>
            <person name="Yang J."/>
            <person name="Wariss H.M."/>
            <person name="Tao L."/>
            <person name="Zhang R."/>
            <person name="Yun Q."/>
            <person name="Hollingsworth P."/>
            <person name="Dao Z."/>
            <person name="Luo G."/>
            <person name="Guo H."/>
            <person name="Ma Y."/>
            <person name="Sun W."/>
        </authorList>
    </citation>
    <scope>NUCLEOTIDE SEQUENCE [LARGE SCALE GENOMIC DNA]</scope>
    <source>
        <strain evidence="14">cv. Malutang</strain>
    </source>
</reference>
<dbReference type="AlphaFoldDB" id="A0A5C7HQ68"/>
<dbReference type="GO" id="GO:1902600">
    <property type="term" value="P:proton transmembrane transport"/>
    <property type="evidence" value="ECO:0007669"/>
    <property type="project" value="InterPro"/>
</dbReference>
<feature type="transmembrane region" description="Helical" evidence="10">
    <location>
        <begin position="79"/>
        <end position="99"/>
    </location>
</feature>
<dbReference type="GO" id="GO:0016020">
    <property type="term" value="C:membrane"/>
    <property type="evidence" value="ECO:0007669"/>
    <property type="project" value="UniProtKB-SubCell"/>
</dbReference>
<feature type="transmembrane region" description="Helical" evidence="10">
    <location>
        <begin position="137"/>
        <end position="160"/>
    </location>
</feature>
<evidence type="ECO:0000259" key="11">
    <source>
        <dbReference type="Pfam" id="PF00999"/>
    </source>
</evidence>
<dbReference type="OrthoDB" id="1868135at2759"/>
<keyword evidence="5" id="KW-0630">Potassium</keyword>
<feature type="transmembrane region" description="Helical" evidence="10">
    <location>
        <begin position="46"/>
        <end position="67"/>
    </location>
</feature>
<evidence type="ECO:0000259" key="12">
    <source>
        <dbReference type="Pfam" id="PF23259"/>
    </source>
</evidence>
<dbReference type="Gene3D" id="1.20.1530.20">
    <property type="match status" value="1"/>
</dbReference>
<keyword evidence="7" id="KW-0406">Ion transport</keyword>
<dbReference type="InterPro" id="IPR006153">
    <property type="entry name" value="Cation/H_exchanger_TM"/>
</dbReference>
<feature type="transmembrane region" description="Helical" evidence="10">
    <location>
        <begin position="422"/>
        <end position="441"/>
    </location>
</feature>
<keyword evidence="3" id="KW-0633">Potassium transport</keyword>
<accession>A0A5C7HQ68</accession>
<evidence type="ECO:0000256" key="8">
    <source>
        <dbReference type="ARBA" id="ARBA00023136"/>
    </source>
</evidence>
<feature type="transmembrane region" description="Helical" evidence="10">
    <location>
        <begin position="306"/>
        <end position="325"/>
    </location>
</feature>
<dbReference type="GO" id="GO:0006885">
    <property type="term" value="P:regulation of pH"/>
    <property type="evidence" value="ECO:0007669"/>
    <property type="project" value="TreeGrafter"/>
</dbReference>
<proteinExistence type="inferred from homology"/>
<comment type="caution">
    <text evidence="13">The sequence shown here is derived from an EMBL/GenBank/DDBJ whole genome shotgun (WGS) entry which is preliminary data.</text>
</comment>
<evidence type="ECO:0000256" key="4">
    <source>
        <dbReference type="ARBA" id="ARBA00022692"/>
    </source>
</evidence>
<evidence type="ECO:0000313" key="14">
    <source>
        <dbReference type="Proteomes" id="UP000323000"/>
    </source>
</evidence>
<sequence>MAKLEPAPIMATMKKSANITYYCEPYEMVMFAGSVTGEMDLINFPLLYVLLPVALVTCFTAIFRVLLKPLGQVNFVSQMLAGIVLGPSCLGQTVSNKLYSMRSISVLNVFEALGLIYILFLLSVRIDVGVVRNSGRLPIIIGLGAFFAPMIVTISMGMFIKGTIDLDKEVYSSFPVVASIECNISFHMILTVLTDLKLLNSELGRLALSSTLVSNIASMIVLVLGAQFKHSASQPRLKDNVAILMSLMSSSFILIVIFFVCRPIMFWIMKQTPDGKPVKQVHLVAINLMVLGSALLGEILGQHYMIGPVILGIVTPTSSPLGSALAEKIECFNWVVFVPCYIANIGRLIDLNSIGRNSFLAIGWLILASMFARFFAVIIISIFYKLPIDDAISLSLLLNCRGLIDTLVYAHAYLLKLVTREVFGILMIAATLRSAVITPLIRATYDSSRRYVAYRRRTIQHSHRHPELCILACIYEPDNVPTIVNILEASNHPQRSVALHVMKLEELAGGTMPQVITHRLDRLSSSHKADPMINAFRQYEEQKKGYTIVQCFTVIAPYATMHDEICLMAFEKSTPLVIIPIQKPKSTFVKTVVRNVLQMSPCSVGILLDRGMFMDPRPIFSRTPAINTCVIFVGGQDDCEALAYGANMAETNTTMLKIIRLVALNHMPPDLIEEGRDLNMLNEFRMSTKGNKNVEFIQKNVTEGCHTAKLLKSIGNEYDLILVGRRHNPNSPVLVGLSAWSEIQELGVIGDLLVSSDYCGKASVLVLQQQTSVVQEMIESPKSSYKSSK</sequence>
<evidence type="ECO:0000313" key="13">
    <source>
        <dbReference type="EMBL" id="TXG58908.1"/>
    </source>
</evidence>
<feature type="transmembrane region" description="Helical" evidence="10">
    <location>
        <begin position="172"/>
        <end position="194"/>
    </location>
</feature>
<evidence type="ECO:0000256" key="9">
    <source>
        <dbReference type="ARBA" id="ARBA00038341"/>
    </source>
</evidence>
<feature type="transmembrane region" description="Helical" evidence="10">
    <location>
        <begin position="206"/>
        <end position="228"/>
    </location>
</feature>
<keyword evidence="8 10" id="KW-0472">Membrane</keyword>
<evidence type="ECO:0000256" key="7">
    <source>
        <dbReference type="ARBA" id="ARBA00023065"/>
    </source>
</evidence>
<dbReference type="EMBL" id="VAHF01000007">
    <property type="protein sequence ID" value="TXG58908.1"/>
    <property type="molecule type" value="Genomic_DNA"/>
</dbReference>
<feature type="transmembrane region" description="Helical" evidence="10">
    <location>
        <begin position="240"/>
        <end position="260"/>
    </location>
</feature>
<dbReference type="Pfam" id="PF00999">
    <property type="entry name" value="Na_H_Exchanger"/>
    <property type="match status" value="1"/>
</dbReference>
<feature type="transmembrane region" description="Helical" evidence="10">
    <location>
        <begin position="332"/>
        <end position="349"/>
    </location>
</feature>
<comment type="similarity">
    <text evidence="9">Belongs to the monovalent cation:proton antiporter 2 (CPA2) transporter (TC 2.A.37) family. CHX (TC 2.A.37.4) subfamily.</text>
</comment>
<dbReference type="Proteomes" id="UP000323000">
    <property type="component" value="Chromosome 7"/>
</dbReference>
<evidence type="ECO:0000256" key="3">
    <source>
        <dbReference type="ARBA" id="ARBA00022538"/>
    </source>
</evidence>
<keyword evidence="6 10" id="KW-1133">Transmembrane helix</keyword>
<dbReference type="InterPro" id="IPR050794">
    <property type="entry name" value="CPA2_transporter"/>
</dbReference>
<comment type="subcellular location">
    <subcellularLocation>
        <location evidence="1">Membrane</location>
        <topology evidence="1">Multi-pass membrane protein</topology>
    </subcellularLocation>
</comment>
<feature type="transmembrane region" description="Helical" evidence="10">
    <location>
        <begin position="281"/>
        <end position="300"/>
    </location>
</feature>
<feature type="transmembrane region" description="Helical" evidence="10">
    <location>
        <begin position="391"/>
        <end position="410"/>
    </location>
</feature>
<dbReference type="PANTHER" id="PTHR32468:SF96">
    <property type="entry name" value="CATION_H(+) ANTIPORTER 26-RELATED"/>
    <property type="match status" value="1"/>
</dbReference>
<gene>
    <name evidence="13" type="ORF">EZV62_016737</name>
</gene>
<protein>
    <submittedName>
        <fullName evidence="13">Uncharacterized protein</fullName>
    </submittedName>
</protein>
<feature type="transmembrane region" description="Helical" evidence="10">
    <location>
        <begin position="361"/>
        <end position="384"/>
    </location>
</feature>
<evidence type="ECO:0000256" key="2">
    <source>
        <dbReference type="ARBA" id="ARBA00022448"/>
    </source>
</evidence>
<dbReference type="InterPro" id="IPR038770">
    <property type="entry name" value="Na+/solute_symporter_sf"/>
</dbReference>
<evidence type="ECO:0000256" key="6">
    <source>
        <dbReference type="ARBA" id="ARBA00022989"/>
    </source>
</evidence>
<feature type="domain" description="Cation/H+ exchanger transmembrane" evidence="11">
    <location>
        <begin position="59"/>
        <end position="440"/>
    </location>
</feature>
<dbReference type="GO" id="GO:0015297">
    <property type="term" value="F:antiporter activity"/>
    <property type="evidence" value="ECO:0007669"/>
    <property type="project" value="InterPro"/>
</dbReference>
<dbReference type="PANTHER" id="PTHR32468">
    <property type="entry name" value="CATION/H + ANTIPORTER"/>
    <property type="match status" value="1"/>
</dbReference>